<comment type="caution">
    <text evidence="1">The sequence shown here is derived from an EMBL/GenBank/DDBJ whole genome shotgun (WGS) entry which is preliminary data.</text>
</comment>
<evidence type="ECO:0000313" key="1">
    <source>
        <dbReference type="EMBL" id="MFC6867720.1"/>
    </source>
</evidence>
<gene>
    <name evidence="1" type="ORF">ACFQGD_11230</name>
</gene>
<protein>
    <submittedName>
        <fullName evidence="1">Uncharacterized protein</fullName>
    </submittedName>
</protein>
<accession>A0ABW2C032</accession>
<reference evidence="2" key="1">
    <citation type="journal article" date="2019" name="Int. J. Syst. Evol. Microbiol.">
        <title>The Global Catalogue of Microorganisms (GCM) 10K type strain sequencing project: providing services to taxonomists for standard genome sequencing and annotation.</title>
        <authorList>
            <consortium name="The Broad Institute Genomics Platform"/>
            <consortium name="The Broad Institute Genome Sequencing Center for Infectious Disease"/>
            <person name="Wu L."/>
            <person name="Ma J."/>
        </authorList>
    </citation>
    <scope>NUCLEOTIDE SEQUENCE [LARGE SCALE GENOMIC DNA]</scope>
    <source>
        <strain evidence="2">KCTC 32255</strain>
    </source>
</reference>
<dbReference type="EMBL" id="JBHSXX010000001">
    <property type="protein sequence ID" value="MFC6867720.1"/>
    <property type="molecule type" value="Genomic_DNA"/>
</dbReference>
<keyword evidence="2" id="KW-1185">Reference proteome</keyword>
<name>A0ABW2C032_9PSEU</name>
<dbReference type="RefSeq" id="WP_345400465.1">
    <property type="nucleotide sequence ID" value="NZ_BAABLA010000100.1"/>
</dbReference>
<proteinExistence type="predicted"/>
<organism evidence="1 2">
    <name type="scientific">Haloechinothrix salitolerans</name>
    <dbReference type="NCBI Taxonomy" id="926830"/>
    <lineage>
        <taxon>Bacteria</taxon>
        <taxon>Bacillati</taxon>
        <taxon>Actinomycetota</taxon>
        <taxon>Actinomycetes</taxon>
        <taxon>Pseudonocardiales</taxon>
        <taxon>Pseudonocardiaceae</taxon>
        <taxon>Haloechinothrix</taxon>
    </lineage>
</organism>
<dbReference type="Proteomes" id="UP001596337">
    <property type="component" value="Unassembled WGS sequence"/>
</dbReference>
<sequence>MLRSAEIYLGRDPADAIWLATLYAINVHPERVSILISSLDPGRNALEATDLGAYLAGITSLVDEWSDRYGPTRNPACQDPPLVQPAYSLTYAAGRAWVRRRTGTWQRATTDPAGPPETRADFNRVLDAFAGVPGDPCDVLLREEACR</sequence>
<evidence type="ECO:0000313" key="2">
    <source>
        <dbReference type="Proteomes" id="UP001596337"/>
    </source>
</evidence>